<dbReference type="GO" id="GO:0006974">
    <property type="term" value="P:DNA damage response"/>
    <property type="evidence" value="ECO:0007669"/>
    <property type="project" value="TreeGrafter"/>
</dbReference>
<feature type="compositionally biased region" description="Low complexity" evidence="3">
    <location>
        <begin position="670"/>
        <end position="695"/>
    </location>
</feature>
<dbReference type="STRING" id="2025994.A0A2T3A370"/>
<keyword evidence="6" id="KW-1185">Reference proteome</keyword>
<name>A0A2T3A370_9PEZI</name>
<dbReference type="InterPro" id="IPR051137">
    <property type="entry name" value="PP4R3-like"/>
</dbReference>
<dbReference type="FunCoup" id="A0A2T3A370">
    <property type="interactions" value="856"/>
</dbReference>
<evidence type="ECO:0000259" key="4">
    <source>
        <dbReference type="Pfam" id="PF04802"/>
    </source>
</evidence>
<feature type="domain" description="Serine/threonine-protein phosphatase 4 regulatory subunit 3-like central" evidence="4">
    <location>
        <begin position="62"/>
        <end position="569"/>
    </location>
</feature>
<feature type="region of interest" description="Disordered" evidence="3">
    <location>
        <begin position="636"/>
        <end position="774"/>
    </location>
</feature>
<dbReference type="InterPro" id="IPR011993">
    <property type="entry name" value="PH-like_dom_sf"/>
</dbReference>
<evidence type="ECO:0000313" key="5">
    <source>
        <dbReference type="EMBL" id="PSR81965.1"/>
    </source>
</evidence>
<dbReference type="EMBL" id="KZ678489">
    <property type="protein sequence ID" value="PSR81965.1"/>
    <property type="molecule type" value="Genomic_DNA"/>
</dbReference>
<dbReference type="Proteomes" id="UP000241462">
    <property type="component" value="Unassembled WGS sequence"/>
</dbReference>
<organism evidence="5 6">
    <name type="scientific">Coniella lustricola</name>
    <dbReference type="NCBI Taxonomy" id="2025994"/>
    <lineage>
        <taxon>Eukaryota</taxon>
        <taxon>Fungi</taxon>
        <taxon>Dikarya</taxon>
        <taxon>Ascomycota</taxon>
        <taxon>Pezizomycotina</taxon>
        <taxon>Sordariomycetes</taxon>
        <taxon>Sordariomycetidae</taxon>
        <taxon>Diaporthales</taxon>
        <taxon>Schizoparmaceae</taxon>
        <taxon>Coniella</taxon>
    </lineage>
</organism>
<dbReference type="OrthoDB" id="27483at2759"/>
<evidence type="ECO:0000256" key="3">
    <source>
        <dbReference type="SAM" id="MobiDB-lite"/>
    </source>
</evidence>
<evidence type="ECO:0000256" key="2">
    <source>
        <dbReference type="ARBA" id="ARBA00023242"/>
    </source>
</evidence>
<sequence>MALSFQEPDGCAQIWKFVNDVQRTLTGEHDGQDDNLSEELAMDISSAIQLPAAELGSLPDFEQAIRTISSSTGGRDALAKLIMHEDYIGKLIPLVEMAEDLESIGDLHRLCNIMKIILLLNDTTIIEHAVSDECVSGVVGALEYDPDFPMHKANHRQWLNNQSRYKEVVRIEDDQIRRRIHQTYRLQYMKDVVLARILDDPTFSVLNSMIFFNQVEIVQHLQSNGGFLRDLFSIFNPDEKAEQLRKKQAVLFIQQCCAIAKNLQLQARQGFYSSLLNHGLLTVIHYGLRNFDVSVRVGATDILVAMIDHDPHMIRHTLFRQILAKQMPLTDTLIDLLLVEVDLGVKSQVSDALKVLLDAMPPSHLQDGGLKIVNGELQPRPRPANPVNTLEGQQQMILDDFYGRSAVRLFKPLLALEGQSDLQFSVQNDGIFSYLNDILCFFARQHHNLCKKFIREHNLAQRFCQLLSCKQKHLQLVAIRFFRHLINHAPDEFYIKLVAEKQVMGPILDVLLVTLPRDNLLSSACLDIFEYMRKEGIRDLIKHTVENYREKLAALSYIETFRDLVRVHDHLRGYASMENLFMESEEEMEQHHHHSHHRRPQHVNGQMMEHLGIDPIEDEYWNGSDDEDEAQNKLTAQNHPVGSSGPGPLSALVDYHSDEESDENGDVAMKGAKSAPASGSSAEDDAATGSGSGSKASEKEAVPTLFSSAPPERLSEKRRREEEDDDELGKMMQHKRRNSQSSLQNSAGSAAAAAAAMRKKKPFNMSAGSGAGSRKIDIRLSNAVQSAVSQSSSGQEGDA</sequence>
<reference evidence="5 6" key="1">
    <citation type="journal article" date="2018" name="Mycol. Prog.">
        <title>Coniella lustricola, a new species from submerged detritus.</title>
        <authorList>
            <person name="Raudabaugh D.B."/>
            <person name="Iturriaga T."/>
            <person name="Carver A."/>
            <person name="Mondo S."/>
            <person name="Pangilinan J."/>
            <person name="Lipzen A."/>
            <person name="He G."/>
            <person name="Amirebrahimi M."/>
            <person name="Grigoriev I.V."/>
            <person name="Miller A.N."/>
        </authorList>
    </citation>
    <scope>NUCLEOTIDE SEQUENCE [LARGE SCALE GENOMIC DNA]</scope>
    <source>
        <strain evidence="5 6">B22-T-1</strain>
    </source>
</reference>
<dbReference type="GO" id="GO:0030289">
    <property type="term" value="C:protein phosphatase 4 complex"/>
    <property type="evidence" value="ECO:0007669"/>
    <property type="project" value="TreeGrafter"/>
</dbReference>
<dbReference type="PANTHER" id="PTHR23318">
    <property type="entry name" value="ATP SYNTHASE GAMMA-RELATED"/>
    <property type="match status" value="1"/>
</dbReference>
<dbReference type="InterPro" id="IPR011989">
    <property type="entry name" value="ARM-like"/>
</dbReference>
<dbReference type="PANTHER" id="PTHR23318:SF0">
    <property type="entry name" value="SERINE_THREONINE-PROTEIN PHOSPHATASE 4 REGULATORY SUBUNIT 3"/>
    <property type="match status" value="1"/>
</dbReference>
<dbReference type="AlphaFoldDB" id="A0A2T3A370"/>
<evidence type="ECO:0000256" key="1">
    <source>
        <dbReference type="ARBA" id="ARBA00004123"/>
    </source>
</evidence>
<feature type="compositionally biased region" description="Low complexity" evidence="3">
    <location>
        <begin position="739"/>
        <end position="756"/>
    </location>
</feature>
<accession>A0A2T3A370</accession>
<dbReference type="GO" id="GO:0072542">
    <property type="term" value="F:protein phosphatase activator activity"/>
    <property type="evidence" value="ECO:0007669"/>
    <property type="project" value="TreeGrafter"/>
</dbReference>
<keyword evidence="2" id="KW-0539">Nucleus</keyword>
<dbReference type="InParanoid" id="A0A2T3A370"/>
<evidence type="ECO:0000313" key="6">
    <source>
        <dbReference type="Proteomes" id="UP000241462"/>
    </source>
</evidence>
<gene>
    <name evidence="5" type="ORF">BD289DRAFT_371920</name>
</gene>
<comment type="subcellular location">
    <subcellularLocation>
        <location evidence="1">Nucleus</location>
    </subcellularLocation>
</comment>
<dbReference type="Gene3D" id="2.30.29.30">
    <property type="entry name" value="Pleckstrin-homology domain (PH domain)/Phosphotyrosine-binding domain (PTB)"/>
    <property type="match status" value="1"/>
</dbReference>
<dbReference type="SUPFAM" id="SSF48371">
    <property type="entry name" value="ARM repeat"/>
    <property type="match status" value="1"/>
</dbReference>
<dbReference type="Gene3D" id="1.25.10.10">
    <property type="entry name" value="Leucine-rich Repeat Variant"/>
    <property type="match status" value="1"/>
</dbReference>
<proteinExistence type="predicted"/>
<dbReference type="GO" id="GO:0005654">
    <property type="term" value="C:nucleoplasm"/>
    <property type="evidence" value="ECO:0007669"/>
    <property type="project" value="TreeGrafter"/>
</dbReference>
<dbReference type="Pfam" id="PF04802">
    <property type="entry name" value="PP4R3"/>
    <property type="match status" value="1"/>
</dbReference>
<protein>
    <submittedName>
        <fullName evidence="5">Component of IIS longevity pathway SMK-1-domain-containing protein</fullName>
    </submittedName>
</protein>
<dbReference type="InterPro" id="IPR006887">
    <property type="entry name" value="P4R3-like_central_dom"/>
</dbReference>
<dbReference type="InterPro" id="IPR016024">
    <property type="entry name" value="ARM-type_fold"/>
</dbReference>